<proteinExistence type="predicted"/>
<organism evidence="2 3">
    <name type="scientific">Fibrivirga algicola</name>
    <dbReference type="NCBI Taxonomy" id="2950420"/>
    <lineage>
        <taxon>Bacteria</taxon>
        <taxon>Pseudomonadati</taxon>
        <taxon>Bacteroidota</taxon>
        <taxon>Cytophagia</taxon>
        <taxon>Cytophagales</taxon>
        <taxon>Spirosomataceae</taxon>
        <taxon>Fibrivirga</taxon>
    </lineage>
</organism>
<comment type="caution">
    <text evidence="2">The sequence shown here is derived from an EMBL/GenBank/DDBJ whole genome shotgun (WGS) entry which is preliminary data.</text>
</comment>
<reference evidence="3" key="2">
    <citation type="submission" date="2023-07" db="EMBL/GenBank/DDBJ databases">
        <authorList>
            <person name="Jung D.-H."/>
        </authorList>
    </citation>
    <scope>NUCLEOTIDE SEQUENCE [LARGE SCALE GENOMIC DNA]</scope>
    <source>
        <strain evidence="3">JA-25</strain>
    </source>
</reference>
<dbReference type="Proteomes" id="UP000606008">
    <property type="component" value="Unassembled WGS sequence"/>
</dbReference>
<accession>A0ABX0QRY9</accession>
<gene>
    <name evidence="2" type="ORF">F7231_25400</name>
</gene>
<name>A0ABX0QRY9_9BACT</name>
<dbReference type="EMBL" id="WAEL01000012">
    <property type="protein sequence ID" value="NID13528.1"/>
    <property type="molecule type" value="Genomic_DNA"/>
</dbReference>
<reference evidence="3" key="1">
    <citation type="submission" date="2019-09" db="EMBL/GenBank/DDBJ databases">
        <authorList>
            <person name="Jung D.-H."/>
        </authorList>
    </citation>
    <scope>NUCLEOTIDE SEQUENCE [LARGE SCALE GENOMIC DNA]</scope>
    <source>
        <strain evidence="3">JA-25</strain>
    </source>
</reference>
<dbReference type="InterPro" id="IPR024559">
    <property type="entry name" value="DUF3846"/>
</dbReference>
<feature type="domain" description="DUF3846" evidence="1">
    <location>
        <begin position="15"/>
        <end position="101"/>
    </location>
</feature>
<evidence type="ECO:0000313" key="2">
    <source>
        <dbReference type="EMBL" id="NID13528.1"/>
    </source>
</evidence>
<keyword evidence="3" id="KW-1185">Reference proteome</keyword>
<protein>
    <recommendedName>
        <fullName evidence="1">DUF3846 domain-containing protein</fullName>
    </recommendedName>
</protein>
<evidence type="ECO:0000313" key="3">
    <source>
        <dbReference type="Proteomes" id="UP000606008"/>
    </source>
</evidence>
<sequence>MATKPVPSPQQPVLVFLIDATNKQVRPVSHDGSLEQLYKWIDCDTIDYTARQPDGDGIFCNDLLPDDPYQVAFRLRSTGQIIYGNGVWTGSNREGDTVTPDATLVEVTAEIEFLGPIAYKPAPIYVLSW</sequence>
<evidence type="ECO:0000259" key="1">
    <source>
        <dbReference type="Pfam" id="PF12957"/>
    </source>
</evidence>
<dbReference type="Pfam" id="PF12957">
    <property type="entry name" value="DUF3846"/>
    <property type="match status" value="1"/>
</dbReference>
<dbReference type="RefSeq" id="WP_166694049.1">
    <property type="nucleotide sequence ID" value="NZ_WAEL01000012.1"/>
</dbReference>